<proteinExistence type="inferred from homology"/>
<keyword evidence="6" id="KW-1015">Disulfide bond</keyword>
<feature type="domain" description="Carbohydrate kinase FGGY C-terminal" evidence="9">
    <location>
        <begin position="259"/>
        <end position="447"/>
    </location>
</feature>
<keyword evidence="5" id="KW-0067">ATP-binding</keyword>
<dbReference type="AlphaFoldDB" id="A0AAW4PPI2"/>
<dbReference type="GO" id="GO:0006071">
    <property type="term" value="P:glycerol metabolic process"/>
    <property type="evidence" value="ECO:0007669"/>
    <property type="project" value="TreeGrafter"/>
</dbReference>
<dbReference type="InterPro" id="IPR013449">
    <property type="entry name" value="Rhamnulokinase"/>
</dbReference>
<dbReference type="SUPFAM" id="SSF53067">
    <property type="entry name" value="Actin-like ATPase domain"/>
    <property type="match status" value="2"/>
</dbReference>
<keyword evidence="4" id="KW-0418">Kinase</keyword>
<dbReference type="CDD" id="cd07771">
    <property type="entry name" value="ASKHA_NBD_FGGY_RhaB-like"/>
    <property type="match status" value="1"/>
</dbReference>
<evidence type="ECO:0000256" key="5">
    <source>
        <dbReference type="ARBA" id="ARBA00022840"/>
    </source>
</evidence>
<keyword evidence="3" id="KW-0547">Nucleotide-binding</keyword>
<evidence type="ECO:0000313" key="11">
    <source>
        <dbReference type="Proteomes" id="UP001430377"/>
    </source>
</evidence>
<evidence type="ECO:0000256" key="6">
    <source>
        <dbReference type="ARBA" id="ARBA00023157"/>
    </source>
</evidence>
<evidence type="ECO:0000259" key="8">
    <source>
        <dbReference type="Pfam" id="PF00370"/>
    </source>
</evidence>
<dbReference type="EMBL" id="RKLR01000001">
    <property type="protein sequence ID" value="MBX0322139.1"/>
    <property type="molecule type" value="Genomic_DNA"/>
</dbReference>
<dbReference type="PANTHER" id="PTHR10196">
    <property type="entry name" value="SUGAR KINASE"/>
    <property type="match status" value="1"/>
</dbReference>
<organism evidence="10 11">
    <name type="scientific">Haloarcula rubra</name>
    <dbReference type="NCBI Taxonomy" id="2487747"/>
    <lineage>
        <taxon>Archaea</taxon>
        <taxon>Methanobacteriati</taxon>
        <taxon>Methanobacteriota</taxon>
        <taxon>Stenosarchaea group</taxon>
        <taxon>Halobacteria</taxon>
        <taxon>Halobacteriales</taxon>
        <taxon>Haloarculaceae</taxon>
        <taxon>Haloarcula</taxon>
    </lineage>
</organism>
<keyword evidence="11" id="KW-1185">Reference proteome</keyword>
<dbReference type="RefSeq" id="WP_220617113.1">
    <property type="nucleotide sequence ID" value="NZ_RKLR01000001.1"/>
</dbReference>
<dbReference type="GO" id="GO:0019301">
    <property type="term" value="P:rhamnose catabolic process"/>
    <property type="evidence" value="ECO:0007669"/>
    <property type="project" value="InterPro"/>
</dbReference>
<dbReference type="GO" id="GO:0004370">
    <property type="term" value="F:glycerol kinase activity"/>
    <property type="evidence" value="ECO:0007669"/>
    <property type="project" value="TreeGrafter"/>
</dbReference>
<dbReference type="InterPro" id="IPR018484">
    <property type="entry name" value="FGGY_N"/>
</dbReference>
<dbReference type="PANTHER" id="PTHR10196:SF93">
    <property type="entry name" value="L-RHAMNULOKINASE"/>
    <property type="match status" value="1"/>
</dbReference>
<name>A0AAW4PPI2_9EURY</name>
<accession>A0AAW4PPI2</accession>
<dbReference type="Pfam" id="PF02782">
    <property type="entry name" value="FGGY_C"/>
    <property type="match status" value="1"/>
</dbReference>
<dbReference type="Gene3D" id="3.30.420.40">
    <property type="match status" value="2"/>
</dbReference>
<keyword evidence="7" id="KW-0684">Rhamnose metabolism</keyword>
<evidence type="ECO:0000313" key="10">
    <source>
        <dbReference type="EMBL" id="MBX0322139.1"/>
    </source>
</evidence>
<reference evidence="10 11" key="1">
    <citation type="submission" date="2021-06" db="EMBL/GenBank/DDBJ databases">
        <title>Halomicroarcula sp. a new haloarchaeum isolated from saline soil.</title>
        <authorList>
            <person name="Duran-Viseras A."/>
            <person name="Sanchez-Porro C."/>
            <person name="Ventosa A."/>
        </authorList>
    </citation>
    <scope>NUCLEOTIDE SEQUENCE [LARGE SCALE GENOMIC DNA]</scope>
    <source>
        <strain evidence="10 11">F13</strain>
    </source>
</reference>
<comment type="caution">
    <text evidence="10">The sequence shown here is derived from an EMBL/GenBank/DDBJ whole genome shotgun (WGS) entry which is preliminary data.</text>
</comment>
<dbReference type="InterPro" id="IPR018485">
    <property type="entry name" value="FGGY_C"/>
</dbReference>
<dbReference type="GO" id="GO:0008993">
    <property type="term" value="F:rhamnulokinase activity"/>
    <property type="evidence" value="ECO:0007669"/>
    <property type="project" value="InterPro"/>
</dbReference>
<evidence type="ECO:0000256" key="3">
    <source>
        <dbReference type="ARBA" id="ARBA00022741"/>
    </source>
</evidence>
<evidence type="ECO:0000259" key="9">
    <source>
        <dbReference type="Pfam" id="PF02782"/>
    </source>
</evidence>
<protein>
    <submittedName>
        <fullName evidence="10">Rhamnulokinase</fullName>
    </submittedName>
</protein>
<dbReference type="Proteomes" id="UP001430377">
    <property type="component" value="Unassembled WGS sequence"/>
</dbReference>
<evidence type="ECO:0000256" key="4">
    <source>
        <dbReference type="ARBA" id="ARBA00022777"/>
    </source>
</evidence>
<sequence>MKHVAIDIGASGGTVYLGTVTPDTFDVREVHRFENRPVERDGRYVWDLAALRERMVDGLEAAGDRADDVDTVGIDTWGLDFGLLSDGEVLRDPVSYRDPDATATRESLFETVDRRRVFDATGITNWNTPNTLWQLHTLAHEEPELLERADGLLMMPQLLTTMLGGRPCGEVTVASTTQMVDPSERAWATDLLEEVSLPTDLLPSLEEPGQRLGPVADDVAAALQSTPDLVTPDLVTPASHDTAAAVAGLPLADDAAFLNTGSWFILGVERDDPVRTDDAFEHSVSNELGVDGTVRLLTNVNGFFLLEECREAWREAGDPVDYDHLLSAARDAPARAALVDPDADAFGIDEPMPEQIRSYCRRTDQPVPTGQGGVVRCLLDSLVVKTALELDALSSIVEDPPSSITLGGGGVRNELFCRLLADATGMPVVAGPVEATAVGNVLTQALAVDTITDLAAGRRLVESAFETTRYEPADTDGWGRAKERLSELAAD</sequence>
<dbReference type="GO" id="GO:0005524">
    <property type="term" value="F:ATP binding"/>
    <property type="evidence" value="ECO:0007669"/>
    <property type="project" value="UniProtKB-KW"/>
</dbReference>
<dbReference type="InterPro" id="IPR043129">
    <property type="entry name" value="ATPase_NBD"/>
</dbReference>
<evidence type="ECO:0000256" key="1">
    <source>
        <dbReference type="ARBA" id="ARBA00009156"/>
    </source>
</evidence>
<keyword evidence="2" id="KW-0808">Transferase</keyword>
<dbReference type="GO" id="GO:0005829">
    <property type="term" value="C:cytosol"/>
    <property type="evidence" value="ECO:0007669"/>
    <property type="project" value="TreeGrafter"/>
</dbReference>
<feature type="domain" description="Carbohydrate kinase FGGY N-terminal" evidence="8">
    <location>
        <begin position="5"/>
        <end position="223"/>
    </location>
</feature>
<gene>
    <name evidence="10" type="ORF">EGH21_03735</name>
</gene>
<evidence type="ECO:0000256" key="2">
    <source>
        <dbReference type="ARBA" id="ARBA00022679"/>
    </source>
</evidence>
<evidence type="ECO:0000256" key="7">
    <source>
        <dbReference type="ARBA" id="ARBA00023308"/>
    </source>
</evidence>
<comment type="similarity">
    <text evidence="1">Belongs to the FGGY kinase family.</text>
</comment>
<dbReference type="Pfam" id="PF00370">
    <property type="entry name" value="FGGY_N"/>
    <property type="match status" value="1"/>
</dbReference>